<dbReference type="Ensembl" id="ENSCAFT00040032096.1">
    <property type="protein sequence ID" value="ENSCAFP00040027901.1"/>
    <property type="gene ID" value="ENSCAFG00040017302.1"/>
</dbReference>
<evidence type="ECO:0000256" key="7">
    <source>
        <dbReference type="ARBA" id="ARBA00048336"/>
    </source>
</evidence>
<keyword evidence="5" id="KW-0904">Protein phosphatase</keyword>
<reference evidence="9" key="2">
    <citation type="submission" date="2025-08" db="UniProtKB">
        <authorList>
            <consortium name="Ensembl"/>
        </authorList>
    </citation>
    <scope>IDENTIFICATION</scope>
</reference>
<evidence type="ECO:0000256" key="2">
    <source>
        <dbReference type="ARBA" id="ARBA00008601"/>
    </source>
</evidence>
<dbReference type="PANTHER" id="PTHR45948">
    <property type="entry name" value="DUAL SPECIFICITY PROTEIN PHOSPHATASE DDB_G0269404-RELATED"/>
    <property type="match status" value="1"/>
</dbReference>
<comment type="subcellular location">
    <subcellularLocation>
        <location evidence="1">Cytoplasm</location>
    </subcellularLocation>
</comment>
<name>A0A8C0SYX5_CANLF</name>
<dbReference type="GO" id="GO:0004725">
    <property type="term" value="F:protein tyrosine phosphatase activity"/>
    <property type="evidence" value="ECO:0007669"/>
    <property type="project" value="UniProtKB-EC"/>
</dbReference>
<evidence type="ECO:0000256" key="8">
    <source>
        <dbReference type="ARBA" id="ARBA00051722"/>
    </source>
</evidence>
<dbReference type="GO" id="GO:0005737">
    <property type="term" value="C:cytoplasm"/>
    <property type="evidence" value="ECO:0007669"/>
    <property type="project" value="UniProtKB-SubCell"/>
</dbReference>
<dbReference type="PANTHER" id="PTHR45948:SF3">
    <property type="entry name" value="DUAL SPECIFICITY PROTEIN PHOSPHATASE 22"/>
    <property type="match status" value="1"/>
</dbReference>
<comment type="similarity">
    <text evidence="2">Belongs to the protein-tyrosine phosphatase family. Non-receptor class dual specificity subfamily.</text>
</comment>
<dbReference type="InterPro" id="IPR029021">
    <property type="entry name" value="Prot-tyrosine_phosphatase-like"/>
</dbReference>
<evidence type="ECO:0000256" key="4">
    <source>
        <dbReference type="ARBA" id="ARBA00022801"/>
    </source>
</evidence>
<evidence type="ECO:0000256" key="6">
    <source>
        <dbReference type="ARBA" id="ARBA00047761"/>
    </source>
</evidence>
<dbReference type="GO" id="GO:0004722">
    <property type="term" value="F:protein serine/threonine phosphatase activity"/>
    <property type="evidence" value="ECO:0007669"/>
    <property type="project" value="UniProtKB-EC"/>
</dbReference>
<dbReference type="Gene3D" id="3.90.190.10">
    <property type="entry name" value="Protein tyrosine phosphatase superfamily"/>
    <property type="match status" value="1"/>
</dbReference>
<sequence>MGNGMNKILPGLYIGNFKDARDAEQLSKNKVTHILSVHDSARPLLELNYLPIAFKDKRPRKVSCPWRLPGACDEEPVCGRACRGLGSQAGCAPRARHEGSFFFGFGPTRPERLAGDDLCSGTLASAEPQAFTGPWYMCAVMHMSPPAQGAELGGDLFWGNNPSSSYFH</sequence>
<evidence type="ECO:0008006" key="11">
    <source>
        <dbReference type="Google" id="ProtNLM"/>
    </source>
</evidence>
<organism evidence="9 10">
    <name type="scientific">Canis lupus familiaris</name>
    <name type="common">Dog</name>
    <name type="synonym">Canis familiaris</name>
    <dbReference type="NCBI Taxonomy" id="9615"/>
    <lineage>
        <taxon>Eukaryota</taxon>
        <taxon>Metazoa</taxon>
        <taxon>Chordata</taxon>
        <taxon>Craniata</taxon>
        <taxon>Vertebrata</taxon>
        <taxon>Euteleostomi</taxon>
        <taxon>Mammalia</taxon>
        <taxon>Eutheria</taxon>
        <taxon>Laurasiatheria</taxon>
        <taxon>Carnivora</taxon>
        <taxon>Caniformia</taxon>
        <taxon>Canidae</taxon>
        <taxon>Canis</taxon>
    </lineage>
</organism>
<comment type="catalytic activity">
    <reaction evidence="8">
        <text>O-phospho-L-tyrosyl-[protein] + H2O = L-tyrosyl-[protein] + phosphate</text>
        <dbReference type="Rhea" id="RHEA:10684"/>
        <dbReference type="Rhea" id="RHEA-COMP:10136"/>
        <dbReference type="Rhea" id="RHEA-COMP:20101"/>
        <dbReference type="ChEBI" id="CHEBI:15377"/>
        <dbReference type="ChEBI" id="CHEBI:43474"/>
        <dbReference type="ChEBI" id="CHEBI:46858"/>
        <dbReference type="ChEBI" id="CHEBI:61978"/>
        <dbReference type="EC" id="3.1.3.48"/>
    </reaction>
</comment>
<evidence type="ECO:0000313" key="10">
    <source>
        <dbReference type="Proteomes" id="UP000694542"/>
    </source>
</evidence>
<dbReference type="SUPFAM" id="SSF52799">
    <property type="entry name" value="(Phosphotyrosine protein) phosphatases II"/>
    <property type="match status" value="1"/>
</dbReference>
<evidence type="ECO:0000256" key="1">
    <source>
        <dbReference type="ARBA" id="ARBA00004496"/>
    </source>
</evidence>
<reference evidence="9" key="1">
    <citation type="submission" date="2018-10" db="EMBL/GenBank/DDBJ databases">
        <title>De novo assembly of a Great Dane genome.</title>
        <authorList>
            <person name="Kidd J.M."/>
            <person name="Pendleton A.L."/>
            <person name="Shen F."/>
            <person name="Emery S."/>
        </authorList>
    </citation>
    <scope>NUCLEOTIDE SEQUENCE [LARGE SCALE GENOMIC DNA]</scope>
    <source>
        <strain evidence="9">Great Dane</strain>
    </source>
</reference>
<evidence type="ECO:0000313" key="9">
    <source>
        <dbReference type="Ensembl" id="ENSCAFP00040027901.1"/>
    </source>
</evidence>
<protein>
    <recommendedName>
        <fullName evidence="11">Dual specificity phosphatase 22</fullName>
    </recommendedName>
</protein>
<comment type="catalytic activity">
    <reaction evidence="6">
        <text>O-phospho-L-seryl-[protein] + H2O = L-seryl-[protein] + phosphate</text>
        <dbReference type="Rhea" id="RHEA:20629"/>
        <dbReference type="Rhea" id="RHEA-COMP:9863"/>
        <dbReference type="Rhea" id="RHEA-COMP:11604"/>
        <dbReference type="ChEBI" id="CHEBI:15377"/>
        <dbReference type="ChEBI" id="CHEBI:29999"/>
        <dbReference type="ChEBI" id="CHEBI:43474"/>
        <dbReference type="ChEBI" id="CHEBI:83421"/>
        <dbReference type="EC" id="3.1.3.16"/>
    </reaction>
</comment>
<evidence type="ECO:0000256" key="5">
    <source>
        <dbReference type="ARBA" id="ARBA00022912"/>
    </source>
</evidence>
<accession>A0A8C0SYX5</accession>
<proteinExistence type="inferred from homology"/>
<keyword evidence="3" id="KW-0963">Cytoplasm</keyword>
<dbReference type="AlphaFoldDB" id="A0A8C0SYX5"/>
<evidence type="ECO:0000256" key="3">
    <source>
        <dbReference type="ARBA" id="ARBA00022490"/>
    </source>
</evidence>
<comment type="catalytic activity">
    <reaction evidence="7">
        <text>O-phospho-L-threonyl-[protein] + H2O = L-threonyl-[protein] + phosphate</text>
        <dbReference type="Rhea" id="RHEA:47004"/>
        <dbReference type="Rhea" id="RHEA-COMP:11060"/>
        <dbReference type="Rhea" id="RHEA-COMP:11605"/>
        <dbReference type="ChEBI" id="CHEBI:15377"/>
        <dbReference type="ChEBI" id="CHEBI:30013"/>
        <dbReference type="ChEBI" id="CHEBI:43474"/>
        <dbReference type="ChEBI" id="CHEBI:61977"/>
        <dbReference type="EC" id="3.1.3.16"/>
    </reaction>
</comment>
<keyword evidence="4" id="KW-0378">Hydrolase</keyword>
<dbReference type="Proteomes" id="UP000694542">
    <property type="component" value="Chromosome 35"/>
</dbReference>